<evidence type="ECO:0000313" key="1">
    <source>
        <dbReference type="EMBL" id="SMD44925.1"/>
    </source>
</evidence>
<dbReference type="RefSeq" id="WP_084121697.1">
    <property type="nucleotide sequence ID" value="NZ_LT838813.1"/>
</dbReference>
<reference evidence="2" key="1">
    <citation type="submission" date="2017-04" db="EMBL/GenBank/DDBJ databases">
        <authorList>
            <person name="Varghese N."/>
            <person name="Submissions S."/>
        </authorList>
    </citation>
    <scope>NUCLEOTIDE SEQUENCE [LARGE SCALE GENOMIC DNA]</scope>
    <source>
        <strain evidence="2">DSM 16537</strain>
    </source>
</reference>
<dbReference type="EMBL" id="LT838813">
    <property type="protein sequence ID" value="SMD44925.1"/>
    <property type="molecule type" value="Genomic_DNA"/>
</dbReference>
<gene>
    <name evidence="1" type="ORF">SAMN00777080_3563</name>
</gene>
<protein>
    <submittedName>
        <fullName evidence="1">Uncharacterized protein</fullName>
    </submittedName>
</protein>
<organism evidence="1 2">
    <name type="scientific">Aquiflexum balticum DSM 16537</name>
    <dbReference type="NCBI Taxonomy" id="758820"/>
    <lineage>
        <taxon>Bacteria</taxon>
        <taxon>Pseudomonadati</taxon>
        <taxon>Bacteroidota</taxon>
        <taxon>Cytophagia</taxon>
        <taxon>Cytophagales</taxon>
        <taxon>Cyclobacteriaceae</taxon>
        <taxon>Aquiflexum</taxon>
    </lineage>
</organism>
<proteinExistence type="predicted"/>
<keyword evidence="2" id="KW-1185">Reference proteome</keyword>
<dbReference type="AlphaFoldDB" id="A0A1W2H7N5"/>
<sequence length="92" mass="10784">MIINSLYGTISVVSGGPDQDKLRIKSSKKETLMRMFDEKRIGHYESVEYPYYVEMCKQEFAHTLIVLVKDINYPDFHVELGEMEIFKNKVFA</sequence>
<dbReference type="OrthoDB" id="839304at2"/>
<accession>A0A1W2H7N5</accession>
<evidence type="ECO:0000313" key="2">
    <source>
        <dbReference type="Proteomes" id="UP000192333"/>
    </source>
</evidence>
<dbReference type="Proteomes" id="UP000192333">
    <property type="component" value="Chromosome I"/>
</dbReference>
<name>A0A1W2H7N5_9BACT</name>